<keyword evidence="2 5" id="KW-0378">Hydrolase</keyword>
<dbReference type="Gene3D" id="3.90.1140.10">
    <property type="entry name" value="Cyclic phosphodiesterase"/>
    <property type="match status" value="1"/>
</dbReference>
<organism evidence="7 8">
    <name type="scientific">Gymnopus androsaceus JB14</name>
    <dbReference type="NCBI Taxonomy" id="1447944"/>
    <lineage>
        <taxon>Eukaryota</taxon>
        <taxon>Fungi</taxon>
        <taxon>Dikarya</taxon>
        <taxon>Basidiomycota</taxon>
        <taxon>Agaricomycotina</taxon>
        <taxon>Agaricomycetes</taxon>
        <taxon>Agaricomycetidae</taxon>
        <taxon>Agaricales</taxon>
        <taxon>Marasmiineae</taxon>
        <taxon>Omphalotaceae</taxon>
        <taxon>Gymnopus</taxon>
    </lineage>
</organism>
<dbReference type="InterPro" id="IPR027521">
    <property type="entry name" value="Usb1"/>
</dbReference>
<dbReference type="PANTHER" id="PTHR13522">
    <property type="entry name" value="U6 SNRNA PHOSPHODIESTERASE 1"/>
    <property type="match status" value="1"/>
</dbReference>
<dbReference type="OrthoDB" id="49151at2759"/>
<name>A0A6A4IL68_9AGAR</name>
<feature type="region of interest" description="Disordered" evidence="6">
    <location>
        <begin position="1"/>
        <end position="49"/>
    </location>
</feature>
<evidence type="ECO:0000256" key="1">
    <source>
        <dbReference type="ARBA" id="ARBA00022722"/>
    </source>
</evidence>
<evidence type="ECO:0000256" key="5">
    <source>
        <dbReference type="HAMAP-Rule" id="MF_03040"/>
    </source>
</evidence>
<dbReference type="GO" id="GO:0016829">
    <property type="term" value="F:lyase activity"/>
    <property type="evidence" value="ECO:0007669"/>
    <property type="project" value="UniProtKB-KW"/>
</dbReference>
<evidence type="ECO:0000313" key="8">
    <source>
        <dbReference type="Proteomes" id="UP000799118"/>
    </source>
</evidence>
<dbReference type="GO" id="GO:0005634">
    <property type="term" value="C:nucleus"/>
    <property type="evidence" value="ECO:0007669"/>
    <property type="project" value="UniProtKB-SubCell"/>
</dbReference>
<evidence type="ECO:0000313" key="7">
    <source>
        <dbReference type="EMBL" id="KAE9410620.1"/>
    </source>
</evidence>
<evidence type="ECO:0000256" key="6">
    <source>
        <dbReference type="SAM" id="MobiDB-lite"/>
    </source>
</evidence>
<proteinExistence type="inferred from homology"/>
<evidence type="ECO:0000256" key="2">
    <source>
        <dbReference type="ARBA" id="ARBA00022801"/>
    </source>
</evidence>
<keyword evidence="4 5" id="KW-0539">Nucleus</keyword>
<evidence type="ECO:0000256" key="3">
    <source>
        <dbReference type="ARBA" id="ARBA00023239"/>
    </source>
</evidence>
<dbReference type="Pfam" id="PF09749">
    <property type="entry name" value="HVSL"/>
    <property type="match status" value="1"/>
</dbReference>
<dbReference type="EMBL" id="ML769385">
    <property type="protein sequence ID" value="KAE9410620.1"/>
    <property type="molecule type" value="Genomic_DNA"/>
</dbReference>
<dbReference type="AlphaFoldDB" id="A0A6A4IL68"/>
<feature type="active site" description="Proton donor/acceptor" evidence="5">
    <location>
        <position position="202"/>
    </location>
</feature>
<feature type="compositionally biased region" description="Polar residues" evidence="6">
    <location>
        <begin position="1"/>
        <end position="12"/>
    </location>
</feature>
<dbReference type="Proteomes" id="UP000799118">
    <property type="component" value="Unassembled WGS sequence"/>
</dbReference>
<sequence length="278" mass="31036">MKRSLTLVSYSSSDEEPDPNQAQLKKRKKLPSLSSSLVVQTPKDDPALHQGRIRTMPHVDGQWASHVYVSIEVHRASAMYKLLLDSLQTAKELEPALHDFFGLGDESGKHLDLHISLSRPIFLRAHQRDDLKRVVRSLAEKSSSFKVTFTTFSVLTNDEKTRTFLALDVGSGHHELKLLSDGLAPFISTLRQKEYYADPRFHASIAWALMSSAVESSKLADDSSSSTYQSILRIPASLTTTLNKRYAPTLSSKSCSAFDVQDVCLKIGKDVFSWRVQG</sequence>
<reference evidence="7" key="1">
    <citation type="journal article" date="2019" name="Environ. Microbiol.">
        <title>Fungal ecological strategies reflected in gene transcription - a case study of two litter decomposers.</title>
        <authorList>
            <person name="Barbi F."/>
            <person name="Kohler A."/>
            <person name="Barry K."/>
            <person name="Baskaran P."/>
            <person name="Daum C."/>
            <person name="Fauchery L."/>
            <person name="Ihrmark K."/>
            <person name="Kuo A."/>
            <person name="LaButti K."/>
            <person name="Lipzen A."/>
            <person name="Morin E."/>
            <person name="Grigoriev I.V."/>
            <person name="Henrissat B."/>
            <person name="Lindahl B."/>
            <person name="Martin F."/>
        </authorList>
    </citation>
    <scope>NUCLEOTIDE SEQUENCE</scope>
    <source>
        <strain evidence="7">JB14</strain>
    </source>
</reference>
<protein>
    <recommendedName>
        <fullName evidence="5">U6 snRNA phosphodiesterase</fullName>
        <ecNumber evidence="5">3.1.4.-</ecNumber>
    </recommendedName>
</protein>
<comment type="similarity">
    <text evidence="5">Belongs to the 2H phosphoesterase superfamily. USB1 family.</text>
</comment>
<keyword evidence="8" id="KW-1185">Reference proteome</keyword>
<dbReference type="HAMAP" id="MF_03040">
    <property type="entry name" value="USB1"/>
    <property type="match status" value="1"/>
</dbReference>
<keyword evidence="1 5" id="KW-0540">Nuclease</keyword>
<dbReference type="GO" id="GO:0034477">
    <property type="term" value="P:U6 snRNA 3'-end processing"/>
    <property type="evidence" value="ECO:0007669"/>
    <property type="project" value="UniProtKB-UniRule"/>
</dbReference>
<dbReference type="EC" id="3.1.4.-" evidence="5"/>
<keyword evidence="3" id="KW-0456">Lyase</keyword>
<comment type="function">
    <text evidence="5">Phosphodiesterase responsible for the U6 snRNA 3' end processing. Acts as an exoribonuclease (RNase) responsible for trimming the poly(U) tract of the last nucleotides in the pre-U6 snRNA molecule, leading to the formation of mature U6 snRNA.</text>
</comment>
<gene>
    <name evidence="5" type="primary">USB1</name>
    <name evidence="7" type="ORF">BT96DRAFT_912756</name>
</gene>
<comment type="subcellular location">
    <subcellularLocation>
        <location evidence="5">Nucleus</location>
    </subcellularLocation>
</comment>
<evidence type="ECO:0000256" key="4">
    <source>
        <dbReference type="ARBA" id="ARBA00023242"/>
    </source>
</evidence>
<dbReference type="PANTHER" id="PTHR13522:SF3">
    <property type="entry name" value="U6 SNRNA PHOSPHODIESTERASE 1"/>
    <property type="match status" value="1"/>
</dbReference>
<accession>A0A6A4IL68</accession>
<feature type="active site" description="Proton donor/acceptor" evidence="5">
    <location>
        <position position="114"/>
    </location>
</feature>
<dbReference type="GO" id="GO:1990838">
    <property type="term" value="F:poly(U)-specific exoribonuclease activity, producing 3' uridine cyclic phosphate ends"/>
    <property type="evidence" value="ECO:0007669"/>
    <property type="project" value="UniProtKB-UniRule"/>
</dbReference>